<dbReference type="AlphaFoldDB" id="A0A6A3U1Q5"/>
<dbReference type="InterPro" id="IPR012675">
    <property type="entry name" value="Beta-grasp_dom_sf"/>
</dbReference>
<name>A0A6A3U1Q5_9STRA</name>
<dbReference type="InterPro" id="IPR044672">
    <property type="entry name" value="MOCS2A"/>
</dbReference>
<proteinExistence type="predicted"/>
<dbReference type="CDD" id="cd00754">
    <property type="entry name" value="Ubl_MoaD"/>
    <property type="match status" value="1"/>
</dbReference>
<dbReference type="PANTHER" id="PTHR33359:SF1">
    <property type="entry name" value="MOLYBDOPTERIN SYNTHASE SULFUR CARRIER SUBUNIT"/>
    <property type="match status" value="1"/>
</dbReference>
<dbReference type="Pfam" id="PF02597">
    <property type="entry name" value="ThiS"/>
    <property type="match status" value="1"/>
</dbReference>
<dbReference type="GO" id="GO:1990133">
    <property type="term" value="C:molybdopterin adenylyltransferase complex"/>
    <property type="evidence" value="ECO:0007669"/>
    <property type="project" value="TreeGrafter"/>
</dbReference>
<dbReference type="GO" id="GO:0006777">
    <property type="term" value="P:Mo-molybdopterin cofactor biosynthetic process"/>
    <property type="evidence" value="ECO:0007669"/>
    <property type="project" value="InterPro"/>
</dbReference>
<evidence type="ECO:0008006" key="5">
    <source>
        <dbReference type="Google" id="ProtNLM"/>
    </source>
</evidence>
<organism evidence="3 4">
    <name type="scientific">Phytophthora fragariae</name>
    <dbReference type="NCBI Taxonomy" id="53985"/>
    <lineage>
        <taxon>Eukaryota</taxon>
        <taxon>Sar</taxon>
        <taxon>Stramenopiles</taxon>
        <taxon>Oomycota</taxon>
        <taxon>Peronosporomycetes</taxon>
        <taxon>Peronosporales</taxon>
        <taxon>Peronosporaceae</taxon>
        <taxon>Phytophthora</taxon>
    </lineage>
</organism>
<gene>
    <name evidence="3" type="ORF">PF006_g9875</name>
</gene>
<dbReference type="InterPro" id="IPR003749">
    <property type="entry name" value="ThiS/MoaD-like"/>
</dbReference>
<dbReference type="Gene3D" id="3.10.20.30">
    <property type="match status" value="1"/>
</dbReference>
<feature type="region of interest" description="Disordered" evidence="2">
    <location>
        <begin position="115"/>
        <end position="166"/>
    </location>
</feature>
<evidence type="ECO:0000256" key="2">
    <source>
        <dbReference type="SAM" id="MobiDB-lite"/>
    </source>
</evidence>
<dbReference type="PANTHER" id="PTHR33359">
    <property type="entry name" value="MOLYBDOPTERIN SYNTHASE SULFUR CARRIER SUBUNIT"/>
    <property type="match status" value="1"/>
</dbReference>
<dbReference type="Proteomes" id="UP000440732">
    <property type="component" value="Unassembled WGS sequence"/>
</dbReference>
<accession>A0A6A3U1Q5</accession>
<dbReference type="SUPFAM" id="SSF54285">
    <property type="entry name" value="MoaD/ThiS"/>
    <property type="match status" value="1"/>
</dbReference>
<keyword evidence="1" id="KW-0547">Nucleotide-binding</keyword>
<sequence length="256" mass="28175">MTMEIKVLYFASAREEVGLREEKLTLPRSSATLRELRRVLMDKHPQAAATIESITLARNLEYSDDDVALADGDERRLRADKAQVKQSPAREPHDSYQFRLIAQFPSNQLSIMDPSRTETQASHLSSPSAPTTSGPIRSSTHQLPRGRTTEDRGPTSSGSVSRAPGGSFEGQAAIRAFLQLQELEAARVSKRARYHNDPLPTTEGDEDSAHPLLDTFRDSVGSDGVLKMTNFTPSEIAQVYDVSDFMAARTVGNGLF</sequence>
<protein>
    <recommendedName>
        <fullName evidence="5">Ubiquitin-like domain-containing protein</fullName>
    </recommendedName>
</protein>
<evidence type="ECO:0000313" key="4">
    <source>
        <dbReference type="Proteomes" id="UP000440732"/>
    </source>
</evidence>
<comment type="caution">
    <text evidence="3">The sequence shown here is derived from an EMBL/GenBank/DDBJ whole genome shotgun (WGS) entry which is preliminary data.</text>
</comment>
<reference evidence="3 4" key="1">
    <citation type="submission" date="2018-08" db="EMBL/GenBank/DDBJ databases">
        <title>Genomic investigation of the strawberry pathogen Phytophthora fragariae indicates pathogenicity is determined by transcriptional variation in three key races.</title>
        <authorList>
            <person name="Adams T.M."/>
            <person name="Armitage A.D."/>
            <person name="Sobczyk M.K."/>
            <person name="Bates H.J."/>
            <person name="Dunwell J.M."/>
            <person name="Nellist C.F."/>
            <person name="Harrison R.J."/>
        </authorList>
    </citation>
    <scope>NUCLEOTIDE SEQUENCE [LARGE SCALE GENOMIC DNA]</scope>
    <source>
        <strain evidence="3 4">NOV-5</strain>
    </source>
</reference>
<dbReference type="InterPro" id="IPR016155">
    <property type="entry name" value="Mopterin_synth/thiamin_S_b"/>
</dbReference>
<dbReference type="EMBL" id="QXGA01000483">
    <property type="protein sequence ID" value="KAE9145256.1"/>
    <property type="molecule type" value="Genomic_DNA"/>
</dbReference>
<evidence type="ECO:0000313" key="3">
    <source>
        <dbReference type="EMBL" id="KAE9145256.1"/>
    </source>
</evidence>
<feature type="compositionally biased region" description="Polar residues" evidence="2">
    <location>
        <begin position="117"/>
        <end position="142"/>
    </location>
</feature>
<dbReference type="GO" id="GO:0000166">
    <property type="term" value="F:nucleotide binding"/>
    <property type="evidence" value="ECO:0007669"/>
    <property type="project" value="UniProtKB-KW"/>
</dbReference>
<evidence type="ECO:0000256" key="1">
    <source>
        <dbReference type="ARBA" id="ARBA00022741"/>
    </source>
</evidence>